<reference evidence="1" key="1">
    <citation type="journal article" date="2013" name="Genetics">
        <title>The draft genome and transcriptome of Panagrellus redivivus are shaped by the harsh demands of a free-living lifestyle.</title>
        <authorList>
            <person name="Srinivasan J."/>
            <person name="Dillman A.R."/>
            <person name="Macchietto M.G."/>
            <person name="Heikkinen L."/>
            <person name="Lakso M."/>
            <person name="Fracchia K.M."/>
            <person name="Antoshechkin I."/>
            <person name="Mortazavi A."/>
            <person name="Wong G."/>
            <person name="Sternberg P.W."/>
        </authorList>
    </citation>
    <scope>NUCLEOTIDE SEQUENCE [LARGE SCALE GENOMIC DNA]</scope>
    <source>
        <strain evidence="1">MT8872</strain>
    </source>
</reference>
<evidence type="ECO:0000313" key="1">
    <source>
        <dbReference type="Proteomes" id="UP000492821"/>
    </source>
</evidence>
<name>A0A7E4UNN5_PANRE</name>
<organism evidence="1 2">
    <name type="scientific">Panagrellus redivivus</name>
    <name type="common">Microworm</name>
    <dbReference type="NCBI Taxonomy" id="6233"/>
    <lineage>
        <taxon>Eukaryota</taxon>
        <taxon>Metazoa</taxon>
        <taxon>Ecdysozoa</taxon>
        <taxon>Nematoda</taxon>
        <taxon>Chromadorea</taxon>
        <taxon>Rhabditida</taxon>
        <taxon>Tylenchina</taxon>
        <taxon>Panagrolaimomorpha</taxon>
        <taxon>Panagrolaimoidea</taxon>
        <taxon>Panagrolaimidae</taxon>
        <taxon>Panagrellus</taxon>
    </lineage>
</organism>
<keyword evidence="1" id="KW-1185">Reference proteome</keyword>
<evidence type="ECO:0000313" key="2">
    <source>
        <dbReference type="WBParaSite" id="Pan_g10658.t1"/>
    </source>
</evidence>
<dbReference type="AlphaFoldDB" id="A0A7E4UNN5"/>
<protein>
    <submittedName>
        <fullName evidence="2">Uncharacterized protein</fullName>
    </submittedName>
</protein>
<proteinExistence type="predicted"/>
<reference evidence="2" key="2">
    <citation type="submission" date="2020-10" db="UniProtKB">
        <authorList>
            <consortium name="WormBaseParasite"/>
        </authorList>
    </citation>
    <scope>IDENTIFICATION</scope>
</reference>
<sequence>MINIDSKLHLHRSLPCPVHSLRPLRSIILSVLNTSSISNHPCYRIFGTVKLVSSSWPAMRVAPLAAPIVTVPTSGLFQLLPSMNHEDLLDRQLVMSNCLRYRILGDFKRAVLPDRSCSCRL</sequence>
<dbReference type="Proteomes" id="UP000492821">
    <property type="component" value="Unassembled WGS sequence"/>
</dbReference>
<accession>A0A7E4UNN5</accession>
<dbReference type="WBParaSite" id="Pan_g10658.t1">
    <property type="protein sequence ID" value="Pan_g10658.t1"/>
    <property type="gene ID" value="Pan_g10658"/>
</dbReference>